<keyword evidence="1" id="KW-0472">Membrane</keyword>
<dbReference type="STRING" id="655355.SAMN05216283_1042"/>
<dbReference type="EMBL" id="FONW01000004">
    <property type="protein sequence ID" value="SFF27019.1"/>
    <property type="molecule type" value="Genomic_DNA"/>
</dbReference>
<sequence length="44" mass="4838">MELNLQDILAYLAVIAAVVFLIRKFFFNKKKSDSGCGGTDCGCH</sequence>
<keyword evidence="1" id="KW-0812">Transmembrane</keyword>
<dbReference type="AlphaFoldDB" id="A0A1I2HBV3"/>
<dbReference type="RefSeq" id="WP_093919695.1">
    <property type="nucleotide sequence ID" value="NZ_FONW01000004.1"/>
</dbReference>
<organism evidence="2 3">
    <name type="scientific">Sunxiuqinia elliptica</name>
    <dbReference type="NCBI Taxonomy" id="655355"/>
    <lineage>
        <taxon>Bacteria</taxon>
        <taxon>Pseudomonadati</taxon>
        <taxon>Bacteroidota</taxon>
        <taxon>Bacteroidia</taxon>
        <taxon>Marinilabiliales</taxon>
        <taxon>Prolixibacteraceae</taxon>
        <taxon>Sunxiuqinia</taxon>
    </lineage>
</organism>
<evidence type="ECO:0000313" key="2">
    <source>
        <dbReference type="EMBL" id="SFF27019.1"/>
    </source>
</evidence>
<evidence type="ECO:0000256" key="1">
    <source>
        <dbReference type="SAM" id="Phobius"/>
    </source>
</evidence>
<evidence type="ECO:0000313" key="3">
    <source>
        <dbReference type="Proteomes" id="UP000198964"/>
    </source>
</evidence>
<name>A0A1I2HBV3_9BACT</name>
<accession>A0A1I2HBV3</accession>
<proteinExistence type="predicted"/>
<feature type="transmembrane region" description="Helical" evidence="1">
    <location>
        <begin position="6"/>
        <end position="22"/>
    </location>
</feature>
<gene>
    <name evidence="2" type="ORF">SAMN05216283_1042</name>
</gene>
<keyword evidence="3" id="KW-1185">Reference proteome</keyword>
<keyword evidence="1" id="KW-1133">Transmembrane helix</keyword>
<dbReference type="Pfam" id="PF12669">
    <property type="entry name" value="FeoB_associated"/>
    <property type="match status" value="1"/>
</dbReference>
<protein>
    <submittedName>
        <fullName evidence="2">Virus attachment protein p12 family protein</fullName>
    </submittedName>
</protein>
<reference evidence="2 3" key="1">
    <citation type="submission" date="2016-10" db="EMBL/GenBank/DDBJ databases">
        <authorList>
            <person name="de Groot N.N."/>
        </authorList>
    </citation>
    <scope>NUCLEOTIDE SEQUENCE [LARGE SCALE GENOMIC DNA]</scope>
    <source>
        <strain evidence="2 3">CGMCC 1.9156</strain>
    </source>
</reference>
<dbReference type="Proteomes" id="UP000198964">
    <property type="component" value="Unassembled WGS sequence"/>
</dbReference>